<accession>A0A830HGY3</accession>
<evidence type="ECO:0000313" key="2">
    <source>
        <dbReference type="EMBL" id="GHP06088.1"/>
    </source>
</evidence>
<sequence>MQYALESWLHHYKCLREHYQGINVASHANISDQDKGLTPSRVEVLPNVLGFACEEHRGENVRKQPGVGSAGRDAYKKAVYACSEAHFNFAKSAMNEATKAYVGRLPDESQFLRSAFLAAHVRNYAVSSPVESWNNWLIRENVRHNQNIIAGFLNLINGLEKQIEKRSAAAAKCTDAAPPKIRLMLNSGSEAGKKVRDRVVTFQNAQRRVARVHHVGYPGQSRTVNLTEGTCSCGRHEVVEGPFCIDLAAASKSAGFDLSTHLHVMDTTKRWREQWECVRAWHTGKCVPCTADLAMMPEKPLKEPVARPRPKGRPAEPKRHMSAVEEATKQHKCAVCGQKGHKARSKNCPKFRMPPEDVDMAAGAAPAVADVEEDEDGADEFMMD</sequence>
<keyword evidence="3" id="KW-1185">Reference proteome</keyword>
<dbReference type="PANTHER" id="PTHR31973">
    <property type="entry name" value="POLYPROTEIN, PUTATIVE-RELATED"/>
    <property type="match status" value="1"/>
</dbReference>
<evidence type="ECO:0000313" key="3">
    <source>
        <dbReference type="Proteomes" id="UP000660262"/>
    </source>
</evidence>
<name>A0A830HGY3_9CHLO</name>
<evidence type="ECO:0000256" key="1">
    <source>
        <dbReference type="SAM" id="MobiDB-lite"/>
    </source>
</evidence>
<gene>
    <name evidence="2" type="ORF">PPROV_000483500</name>
</gene>
<dbReference type="EMBL" id="BNJQ01000012">
    <property type="protein sequence ID" value="GHP06088.1"/>
    <property type="molecule type" value="Genomic_DNA"/>
</dbReference>
<organism evidence="2 3">
    <name type="scientific">Pycnococcus provasolii</name>
    <dbReference type="NCBI Taxonomy" id="41880"/>
    <lineage>
        <taxon>Eukaryota</taxon>
        <taxon>Viridiplantae</taxon>
        <taxon>Chlorophyta</taxon>
        <taxon>Pseudoscourfieldiophyceae</taxon>
        <taxon>Pseudoscourfieldiales</taxon>
        <taxon>Pycnococcaceae</taxon>
        <taxon>Pycnococcus</taxon>
    </lineage>
</organism>
<evidence type="ECO:0008006" key="4">
    <source>
        <dbReference type="Google" id="ProtNLM"/>
    </source>
</evidence>
<dbReference type="Proteomes" id="UP000660262">
    <property type="component" value="Unassembled WGS sequence"/>
</dbReference>
<dbReference type="PANTHER" id="PTHR31973:SF187">
    <property type="entry name" value="MUTATOR TRANSPOSASE MUDRA PROTEIN"/>
    <property type="match status" value="1"/>
</dbReference>
<dbReference type="AlphaFoldDB" id="A0A830HGY3"/>
<comment type="caution">
    <text evidence="2">The sequence shown here is derived from an EMBL/GenBank/DDBJ whole genome shotgun (WGS) entry which is preliminary data.</text>
</comment>
<reference evidence="2" key="1">
    <citation type="submission" date="2020-10" db="EMBL/GenBank/DDBJ databases">
        <title>Unveiling of a novel bifunctional photoreceptor, Dualchrome1, isolated from a cosmopolitan green alga.</title>
        <authorList>
            <person name="Suzuki S."/>
            <person name="Kawachi M."/>
        </authorList>
    </citation>
    <scope>NUCLEOTIDE SEQUENCE</scope>
    <source>
        <strain evidence="2">NIES 2893</strain>
    </source>
</reference>
<protein>
    <recommendedName>
        <fullName evidence="4">Protein FAR1-RELATED SEQUENCE</fullName>
    </recommendedName>
</protein>
<feature type="compositionally biased region" description="Basic and acidic residues" evidence="1">
    <location>
        <begin position="313"/>
        <end position="322"/>
    </location>
</feature>
<proteinExistence type="predicted"/>
<feature type="region of interest" description="Disordered" evidence="1">
    <location>
        <begin position="302"/>
        <end position="322"/>
    </location>
</feature>